<protein>
    <recommendedName>
        <fullName evidence="14">Presenilin</fullName>
    </recommendedName>
</protein>
<evidence type="ECO:0000256" key="3">
    <source>
        <dbReference type="ARBA" id="ARBA00008604"/>
    </source>
</evidence>
<dbReference type="GO" id="GO:0070765">
    <property type="term" value="C:gamma-secretase complex"/>
    <property type="evidence" value="ECO:0007669"/>
    <property type="project" value="TreeGrafter"/>
</dbReference>
<feature type="region of interest" description="Disordered" evidence="10">
    <location>
        <begin position="312"/>
        <end position="344"/>
    </location>
</feature>
<evidence type="ECO:0000256" key="11">
    <source>
        <dbReference type="SAM" id="Phobius"/>
    </source>
</evidence>
<evidence type="ECO:0000256" key="8">
    <source>
        <dbReference type="ARBA" id="ARBA00023034"/>
    </source>
</evidence>
<keyword evidence="7 11" id="KW-1133">Transmembrane helix</keyword>
<keyword evidence="4 11" id="KW-0812">Transmembrane</keyword>
<dbReference type="PANTHER" id="PTHR10202:SF25">
    <property type="entry name" value="PRESENILIN SPE-4"/>
    <property type="match status" value="1"/>
</dbReference>
<evidence type="ECO:0000256" key="4">
    <source>
        <dbReference type="ARBA" id="ARBA00022692"/>
    </source>
</evidence>
<dbReference type="GO" id="GO:0042500">
    <property type="term" value="F:aspartic endopeptidase activity, intramembrane cleaving"/>
    <property type="evidence" value="ECO:0007669"/>
    <property type="project" value="InterPro"/>
</dbReference>
<dbReference type="EMBL" id="CADEPM010000006">
    <property type="protein sequence ID" value="CAB3407033.1"/>
    <property type="molecule type" value="Genomic_DNA"/>
</dbReference>
<evidence type="ECO:0000256" key="1">
    <source>
        <dbReference type="ARBA" id="ARBA00004477"/>
    </source>
</evidence>
<evidence type="ECO:0000256" key="5">
    <source>
        <dbReference type="ARBA" id="ARBA00022824"/>
    </source>
</evidence>
<organism evidence="12 13">
    <name type="scientific">Caenorhabditis bovis</name>
    <dbReference type="NCBI Taxonomy" id="2654633"/>
    <lineage>
        <taxon>Eukaryota</taxon>
        <taxon>Metazoa</taxon>
        <taxon>Ecdysozoa</taxon>
        <taxon>Nematoda</taxon>
        <taxon>Chromadorea</taxon>
        <taxon>Rhabditida</taxon>
        <taxon>Rhabditina</taxon>
        <taxon>Rhabditomorpha</taxon>
        <taxon>Rhabditoidea</taxon>
        <taxon>Rhabditidae</taxon>
        <taxon>Peloderinae</taxon>
        <taxon>Caenorhabditis</taxon>
    </lineage>
</organism>
<feature type="transmembrane region" description="Helical" evidence="11">
    <location>
        <begin position="417"/>
        <end position="439"/>
    </location>
</feature>
<feature type="transmembrane region" description="Helical" evidence="11">
    <location>
        <begin position="134"/>
        <end position="161"/>
    </location>
</feature>
<accession>A0A8S1F826</accession>
<evidence type="ECO:0000256" key="6">
    <source>
        <dbReference type="ARBA" id="ARBA00022976"/>
    </source>
</evidence>
<keyword evidence="9 11" id="KW-0472">Membrane</keyword>
<feature type="transmembrane region" description="Helical" evidence="11">
    <location>
        <begin position="104"/>
        <end position="122"/>
    </location>
</feature>
<dbReference type="SMART" id="SM00730">
    <property type="entry name" value="PSN"/>
    <property type="match status" value="1"/>
</dbReference>
<sequence length="445" mass="49939">MDVVNSARLMYNELVQSSQLQWTLTSVVINMLLTLTIWIGVFEMKPNEQLTKMYFLGSSDNFTTGNQLADGMLNGAGTIAMLGVVSFIMLTLALFDFRRLVKMWLTLSCLVILYGLSGVTAYEFCFKFVNIEDITYRAISFSFVVVFTAIYGTLGIVAFFFDSPIWLHQFYVISNCSLIAVFYLRAFPRNTPWFVLWGVLFWDAFAVLAPMGPLKRIQEKAADYSNNVIRLLMFTAEPKRKSAGVDEHPIRNGVKELIQLYSRREAQDEDFVKKIRERRLAVNPDSESFKTESPKTPGDELFLTPNDFEVNEEELSTCEEISPPESSNDETAENSDSADDEYESDVEIEELTAADALNDGESMRLGFGDFVFYSLLIGQAATSGSVLATIAAGLGVLQGLLMTLTVFSSSEHTIPALPLSVIFGTMYYFQTLFVANLLFSYQPEL</sequence>
<feature type="transmembrane region" description="Helical" evidence="11">
    <location>
        <begin position="20"/>
        <end position="41"/>
    </location>
</feature>
<evidence type="ECO:0000313" key="12">
    <source>
        <dbReference type="EMBL" id="CAB3407033.1"/>
    </source>
</evidence>
<comment type="subcellular location">
    <subcellularLocation>
        <location evidence="1">Endoplasmic reticulum membrane</location>
        <topology evidence="1">Multi-pass membrane protein</topology>
    </subcellularLocation>
    <subcellularLocation>
        <location evidence="2">Golgi apparatus membrane</location>
        <topology evidence="2">Multi-pass membrane protein</topology>
    </subcellularLocation>
</comment>
<dbReference type="GO" id="GO:0000139">
    <property type="term" value="C:Golgi membrane"/>
    <property type="evidence" value="ECO:0007669"/>
    <property type="project" value="UniProtKB-SubCell"/>
</dbReference>
<keyword evidence="13" id="KW-1185">Reference proteome</keyword>
<dbReference type="GO" id="GO:0016485">
    <property type="term" value="P:protein processing"/>
    <property type="evidence" value="ECO:0007669"/>
    <property type="project" value="InterPro"/>
</dbReference>
<keyword evidence="8" id="KW-0333">Golgi apparatus</keyword>
<dbReference type="Proteomes" id="UP000494206">
    <property type="component" value="Unassembled WGS sequence"/>
</dbReference>
<dbReference type="OrthoDB" id="20287at2759"/>
<dbReference type="GO" id="GO:0006509">
    <property type="term" value="P:membrane protein ectodomain proteolysis"/>
    <property type="evidence" value="ECO:0007669"/>
    <property type="project" value="TreeGrafter"/>
</dbReference>
<evidence type="ECO:0008006" key="14">
    <source>
        <dbReference type="Google" id="ProtNLM"/>
    </source>
</evidence>
<dbReference type="InterPro" id="IPR006639">
    <property type="entry name" value="Preselin/SPP"/>
</dbReference>
<dbReference type="InterPro" id="IPR001108">
    <property type="entry name" value="Peptidase_A22A"/>
</dbReference>
<proteinExistence type="inferred from homology"/>
<dbReference type="PANTHER" id="PTHR10202">
    <property type="entry name" value="PRESENILIN"/>
    <property type="match status" value="1"/>
</dbReference>
<evidence type="ECO:0000313" key="13">
    <source>
        <dbReference type="Proteomes" id="UP000494206"/>
    </source>
</evidence>
<feature type="transmembrane region" description="Helical" evidence="11">
    <location>
        <begin position="370"/>
        <end position="397"/>
    </location>
</feature>
<dbReference type="InterPro" id="IPR042524">
    <property type="entry name" value="Presenilin_C"/>
</dbReference>
<dbReference type="GO" id="GO:0005789">
    <property type="term" value="C:endoplasmic reticulum membrane"/>
    <property type="evidence" value="ECO:0007669"/>
    <property type="project" value="UniProtKB-SubCell"/>
</dbReference>
<dbReference type="GO" id="GO:0055074">
    <property type="term" value="P:calcium ion homeostasis"/>
    <property type="evidence" value="ECO:0007669"/>
    <property type="project" value="TreeGrafter"/>
</dbReference>
<feature type="region of interest" description="Disordered" evidence="10">
    <location>
        <begin position="283"/>
        <end position="302"/>
    </location>
</feature>
<dbReference type="Gene3D" id="1.10.472.100">
    <property type="entry name" value="Presenilin"/>
    <property type="match status" value="1"/>
</dbReference>
<feature type="compositionally biased region" description="Acidic residues" evidence="10">
    <location>
        <begin position="327"/>
        <end position="344"/>
    </location>
</feature>
<dbReference type="Pfam" id="PF01080">
    <property type="entry name" value="Presenilin"/>
    <property type="match status" value="1"/>
</dbReference>
<gene>
    <name evidence="12" type="ORF">CBOVIS_LOCUS9021</name>
</gene>
<name>A0A8S1F826_9PELO</name>
<comment type="similarity">
    <text evidence="3">Belongs to the peptidase A22A family.</text>
</comment>
<comment type="caution">
    <text evidence="12">The sequence shown here is derived from an EMBL/GenBank/DDBJ whole genome shotgun (WGS) entry which is preliminary data.</text>
</comment>
<evidence type="ECO:0000256" key="2">
    <source>
        <dbReference type="ARBA" id="ARBA00004653"/>
    </source>
</evidence>
<feature type="transmembrane region" description="Helical" evidence="11">
    <location>
        <begin position="193"/>
        <end position="211"/>
    </location>
</feature>
<keyword evidence="5" id="KW-0256">Endoplasmic reticulum</keyword>
<dbReference type="GO" id="GO:0007219">
    <property type="term" value="P:Notch signaling pathway"/>
    <property type="evidence" value="ECO:0007669"/>
    <property type="project" value="UniProtKB-KW"/>
</dbReference>
<evidence type="ECO:0000256" key="10">
    <source>
        <dbReference type="SAM" id="MobiDB-lite"/>
    </source>
</evidence>
<feature type="transmembrane region" description="Helical" evidence="11">
    <location>
        <begin position="76"/>
        <end position="97"/>
    </location>
</feature>
<keyword evidence="6" id="KW-0914">Notch signaling pathway</keyword>
<reference evidence="12 13" key="1">
    <citation type="submission" date="2020-04" db="EMBL/GenBank/DDBJ databases">
        <authorList>
            <person name="Laetsch R D."/>
            <person name="Stevens L."/>
            <person name="Kumar S."/>
            <person name="Blaxter L. M."/>
        </authorList>
    </citation>
    <scope>NUCLEOTIDE SEQUENCE [LARGE SCALE GENOMIC DNA]</scope>
</reference>
<feature type="transmembrane region" description="Helical" evidence="11">
    <location>
        <begin position="170"/>
        <end position="187"/>
    </location>
</feature>
<dbReference type="AlphaFoldDB" id="A0A8S1F826"/>
<evidence type="ECO:0000256" key="7">
    <source>
        <dbReference type="ARBA" id="ARBA00022989"/>
    </source>
</evidence>
<dbReference type="GO" id="GO:0034205">
    <property type="term" value="P:amyloid-beta formation"/>
    <property type="evidence" value="ECO:0007669"/>
    <property type="project" value="TreeGrafter"/>
</dbReference>
<evidence type="ECO:0000256" key="9">
    <source>
        <dbReference type="ARBA" id="ARBA00023136"/>
    </source>
</evidence>